<dbReference type="Gene3D" id="3.40.630.10">
    <property type="entry name" value="Zn peptidases"/>
    <property type="match status" value="1"/>
</dbReference>
<accession>A0A318A1S7</accession>
<dbReference type="InterPro" id="IPR017439">
    <property type="entry name" value="Amidohydrolase"/>
</dbReference>
<dbReference type="EMBL" id="QHLY01000005">
    <property type="protein sequence ID" value="PXA71898.1"/>
    <property type="molecule type" value="Genomic_DNA"/>
</dbReference>
<dbReference type="Pfam" id="PF01546">
    <property type="entry name" value="Peptidase_M20"/>
    <property type="match status" value="1"/>
</dbReference>
<dbReference type="GO" id="GO:0016805">
    <property type="term" value="F:dipeptidase activity"/>
    <property type="evidence" value="ECO:0007669"/>
    <property type="project" value="InterPro"/>
</dbReference>
<name>A0A318A1S7_9MICO</name>
<gene>
    <name evidence="3" type="ORF">CTB96_02980</name>
</gene>
<protein>
    <recommendedName>
        <fullName evidence="1">Peptidase M20 domain-containing protein 2</fullName>
    </recommendedName>
</protein>
<dbReference type="RefSeq" id="WP_110125421.1">
    <property type="nucleotide sequence ID" value="NZ_QHLY01000005.1"/>
</dbReference>
<dbReference type="PANTHER" id="PTHR30575:SF0">
    <property type="entry name" value="XAA-ARG DIPEPTIDASE"/>
    <property type="match status" value="1"/>
</dbReference>
<evidence type="ECO:0000313" key="3">
    <source>
        <dbReference type="EMBL" id="PXA71898.1"/>
    </source>
</evidence>
<feature type="domain" description="Peptidase M20 dimerisation" evidence="2">
    <location>
        <begin position="203"/>
        <end position="292"/>
    </location>
</feature>
<dbReference type="Gene3D" id="3.30.70.360">
    <property type="match status" value="1"/>
</dbReference>
<dbReference type="GO" id="GO:0046657">
    <property type="term" value="P:folic acid catabolic process"/>
    <property type="evidence" value="ECO:0007669"/>
    <property type="project" value="TreeGrafter"/>
</dbReference>
<dbReference type="OrthoDB" id="9781032at2"/>
<reference evidence="3 4" key="1">
    <citation type="submission" date="2018-05" db="EMBL/GenBank/DDBJ databases">
        <title>Genetic diversity of glacier-inhabiting Cryobacterium bacteria in China and description of Cryobacterium mengkeensis sp. nov. and Arthrobacter glacialis sp. nov.</title>
        <authorList>
            <person name="Liu Q."/>
            <person name="Xin Y.-H."/>
        </authorList>
    </citation>
    <scope>NUCLEOTIDE SEQUENCE [LARGE SCALE GENOMIC DNA]</scope>
    <source>
        <strain evidence="3 4">SK-1</strain>
    </source>
</reference>
<dbReference type="InterPro" id="IPR011650">
    <property type="entry name" value="Peptidase_M20_dimer"/>
</dbReference>
<dbReference type="Proteomes" id="UP000246722">
    <property type="component" value="Unassembled WGS sequence"/>
</dbReference>
<evidence type="ECO:0000259" key="2">
    <source>
        <dbReference type="Pfam" id="PF07687"/>
    </source>
</evidence>
<organism evidence="3 4">
    <name type="scientific">Cryobacterium arcticum</name>
    <dbReference type="NCBI Taxonomy" id="670052"/>
    <lineage>
        <taxon>Bacteria</taxon>
        <taxon>Bacillati</taxon>
        <taxon>Actinomycetota</taxon>
        <taxon>Actinomycetes</taxon>
        <taxon>Micrococcales</taxon>
        <taxon>Microbacteriaceae</taxon>
        <taxon>Cryobacterium</taxon>
    </lineage>
</organism>
<dbReference type="AlphaFoldDB" id="A0A318A1S7"/>
<keyword evidence="4" id="KW-1185">Reference proteome</keyword>
<dbReference type="CDD" id="cd05672">
    <property type="entry name" value="M20_ACY1L2-like"/>
    <property type="match status" value="1"/>
</dbReference>
<comment type="caution">
    <text evidence="3">The sequence shown here is derived from an EMBL/GenBank/DDBJ whole genome shotgun (WGS) entry which is preliminary data.</text>
</comment>
<evidence type="ECO:0000313" key="4">
    <source>
        <dbReference type="Proteomes" id="UP000246722"/>
    </source>
</evidence>
<dbReference type="InterPro" id="IPR017144">
    <property type="entry name" value="Xaa-Arg_dipeptidase"/>
</dbReference>
<dbReference type="PIRSF" id="PIRSF037226">
    <property type="entry name" value="Amidohydrolase_ACY1L2_prd"/>
    <property type="match status" value="1"/>
</dbReference>
<dbReference type="Pfam" id="PF07687">
    <property type="entry name" value="M20_dimer"/>
    <property type="match status" value="1"/>
</dbReference>
<dbReference type="InterPro" id="IPR002933">
    <property type="entry name" value="Peptidase_M20"/>
</dbReference>
<dbReference type="InterPro" id="IPR052030">
    <property type="entry name" value="Peptidase_M20/M20A_hydrolases"/>
</dbReference>
<dbReference type="GO" id="GO:0005737">
    <property type="term" value="C:cytoplasm"/>
    <property type="evidence" value="ECO:0007669"/>
    <property type="project" value="TreeGrafter"/>
</dbReference>
<proteinExistence type="inferred from homology"/>
<dbReference type="FunFam" id="3.30.70.360:FF:000004">
    <property type="entry name" value="Peptidase M20 domain-containing protein 2"/>
    <property type="match status" value="1"/>
</dbReference>
<dbReference type="SUPFAM" id="SSF55031">
    <property type="entry name" value="Bacterial exopeptidase dimerisation domain"/>
    <property type="match status" value="1"/>
</dbReference>
<evidence type="ECO:0000256" key="1">
    <source>
        <dbReference type="PIRNR" id="PIRNR037226"/>
    </source>
</evidence>
<dbReference type="NCBIfam" id="TIGR01891">
    <property type="entry name" value="amidohydrolases"/>
    <property type="match status" value="1"/>
</dbReference>
<sequence>MSAPSRHYLDTVAALTERKAALAVPISSPHTGAPADVAGHVRAALARLRPELLALSHRIFEHAEEAFRETNSVADIRTLLAAHGIASTGNAYGLATAFEAEIGDPTGPTVAILAEYDALPGIGHGCGHNIIAASAVGAFLALAAVADQLPGRVVLLGTPAEEGGNGKELLARAGAFELVDAAIMVHPFGYDAADHPFIGRRIVRVRYTGVAAHASASPFMGRNALDAVALNYQAVGFLRQHLPPGDRIHGVVLAGGDRPNIVPAFAELEYYLRSPAVETLKDLSNRVEDIARGSALSTGTTVEVQWDPAPYSLPIRFNEPLTARWAVRQAELGRTVLTRAVVPSELAASTDFGNVSARVPAIHPVIRVSPPEISLHTVEFAEYAQGPDGDAAVLDGADGLALTAADFLFDGDLRQAVAADFAAAGGVLDVEGYFS</sequence>
<comment type="similarity">
    <text evidence="1">Belongs to the peptidase M20A family.</text>
</comment>
<dbReference type="InterPro" id="IPR036264">
    <property type="entry name" value="Bact_exopeptidase_dim_dom"/>
</dbReference>
<dbReference type="SUPFAM" id="SSF53187">
    <property type="entry name" value="Zn-dependent exopeptidases"/>
    <property type="match status" value="1"/>
</dbReference>
<keyword evidence="3" id="KW-0378">Hydrolase</keyword>
<dbReference type="GO" id="GO:0071713">
    <property type="term" value="F:para-aminobenzoyl-glutamate hydrolase activity"/>
    <property type="evidence" value="ECO:0007669"/>
    <property type="project" value="TreeGrafter"/>
</dbReference>
<dbReference type="PANTHER" id="PTHR30575">
    <property type="entry name" value="PEPTIDASE M20"/>
    <property type="match status" value="1"/>
</dbReference>